<evidence type="ECO:0000259" key="2">
    <source>
        <dbReference type="Pfam" id="PF07282"/>
    </source>
</evidence>
<feature type="domain" description="Cas12f1-like TNB" evidence="2">
    <location>
        <begin position="133"/>
        <end position="197"/>
    </location>
</feature>
<dbReference type="AlphaFoldDB" id="A0A1H4WED3"/>
<dbReference type="InterPro" id="IPR048330">
    <property type="entry name" value="PcRGLX/YetA_2nd"/>
</dbReference>
<feature type="domain" description="PcRGLX/YetA-like central beta-sandwich" evidence="3">
    <location>
        <begin position="1"/>
        <end position="124"/>
    </location>
</feature>
<protein>
    <submittedName>
        <fullName evidence="4">Putative transposase DNA-binding domain-containing protein</fullName>
    </submittedName>
</protein>
<name>A0A1H4WED3_STRMJ</name>
<dbReference type="PANTHER" id="PTHR40081:SF1">
    <property type="entry name" value="TAT PATHWAY SIGNAL SEQUENCE DOMAIN PROTEIN"/>
    <property type="match status" value="1"/>
</dbReference>
<evidence type="ECO:0000256" key="1">
    <source>
        <dbReference type="ARBA" id="ARBA00023125"/>
    </source>
</evidence>
<dbReference type="Pfam" id="PF07282">
    <property type="entry name" value="Cas12f1-like_TNB"/>
    <property type="match status" value="1"/>
</dbReference>
<dbReference type="InterPro" id="IPR045793">
    <property type="entry name" value="PcRGLX/YetA-like"/>
</dbReference>
<evidence type="ECO:0000259" key="3">
    <source>
        <dbReference type="Pfam" id="PF21345"/>
    </source>
</evidence>
<dbReference type="InterPro" id="IPR010095">
    <property type="entry name" value="Cas12f1-like_TNB"/>
</dbReference>
<accession>A0A1H4WED3</accession>
<dbReference type="PANTHER" id="PTHR40081">
    <property type="entry name" value="CONCANAVALIN A-LIKE LECTIN/GLUCANASE"/>
    <property type="match status" value="1"/>
</dbReference>
<keyword evidence="1 4" id="KW-0238">DNA-binding</keyword>
<dbReference type="GO" id="GO:0003677">
    <property type="term" value="F:DNA binding"/>
    <property type="evidence" value="ECO:0007669"/>
    <property type="project" value="UniProtKB-KW"/>
</dbReference>
<organism evidence="4 5">
    <name type="scientific">Streptomyces melanosporofaciens</name>
    <dbReference type="NCBI Taxonomy" id="67327"/>
    <lineage>
        <taxon>Bacteria</taxon>
        <taxon>Bacillati</taxon>
        <taxon>Actinomycetota</taxon>
        <taxon>Actinomycetes</taxon>
        <taxon>Kitasatosporales</taxon>
        <taxon>Streptomycetaceae</taxon>
        <taxon>Streptomyces</taxon>
        <taxon>Streptomyces violaceusniger group</taxon>
    </lineage>
</organism>
<sequence>MRAVVRIDGKHRKGCRAWLPFSVRLYFYAGAESFRMVHTITYDGDQTAGHESGDFVRGLGVRFSVPMRDQAYDRHIRVAGEGKGFLTEAVKGITGLRRDPGAKIRTVQVKGEKLPDPATWDQRGTLSAWPFLQLGQHFADKARRAGVPFLEVDPAHTSQRCPRLGHTGGANRPDRDHFRCRRCGLAGPADLVAGVNVRHRARSARVFVTMPVAPGPTPA</sequence>
<dbReference type="Pfam" id="PF21345">
    <property type="entry name" value="PcRGLX_2nd"/>
    <property type="match status" value="1"/>
</dbReference>
<gene>
    <name evidence="4" type="ORF">SAMN04490356_6052</name>
</gene>
<dbReference type="EMBL" id="FNST01000002">
    <property type="protein sequence ID" value="SEC91605.1"/>
    <property type="molecule type" value="Genomic_DNA"/>
</dbReference>
<evidence type="ECO:0000313" key="5">
    <source>
        <dbReference type="Proteomes" id="UP000198609"/>
    </source>
</evidence>
<dbReference type="Proteomes" id="UP000198609">
    <property type="component" value="Unassembled WGS sequence"/>
</dbReference>
<keyword evidence="5" id="KW-1185">Reference proteome</keyword>
<evidence type="ECO:0000313" key="4">
    <source>
        <dbReference type="EMBL" id="SEC91605.1"/>
    </source>
</evidence>
<reference evidence="5" key="1">
    <citation type="submission" date="2016-10" db="EMBL/GenBank/DDBJ databases">
        <authorList>
            <person name="Varghese N."/>
            <person name="Submissions S."/>
        </authorList>
    </citation>
    <scope>NUCLEOTIDE SEQUENCE [LARGE SCALE GENOMIC DNA]</scope>
    <source>
        <strain evidence="5">DSM 40318</strain>
    </source>
</reference>
<proteinExistence type="predicted"/>